<evidence type="ECO:0000313" key="1">
    <source>
        <dbReference type="EMBL" id="MFD1928548.1"/>
    </source>
</evidence>
<dbReference type="RefSeq" id="WP_381537993.1">
    <property type="nucleotide sequence ID" value="NZ_JBHUGI010000032.1"/>
</dbReference>
<accession>A0ABW4SGE2</accession>
<organism evidence="1 2">
    <name type="scientific">Sporosarcina siberiensis</name>
    <dbReference type="NCBI Taxonomy" id="1365606"/>
    <lineage>
        <taxon>Bacteria</taxon>
        <taxon>Bacillati</taxon>
        <taxon>Bacillota</taxon>
        <taxon>Bacilli</taxon>
        <taxon>Bacillales</taxon>
        <taxon>Caryophanaceae</taxon>
        <taxon>Sporosarcina</taxon>
    </lineage>
</organism>
<keyword evidence="2" id="KW-1185">Reference proteome</keyword>
<evidence type="ECO:0000313" key="2">
    <source>
        <dbReference type="Proteomes" id="UP001597218"/>
    </source>
</evidence>
<gene>
    <name evidence="1" type="ORF">ACFSFY_10960</name>
</gene>
<dbReference type="Gene3D" id="3.10.450.50">
    <property type="match status" value="1"/>
</dbReference>
<dbReference type="SUPFAM" id="SSF103642">
    <property type="entry name" value="Sec-C motif"/>
    <property type="match status" value="1"/>
</dbReference>
<proteinExistence type="predicted"/>
<dbReference type="InterPro" id="IPR004027">
    <property type="entry name" value="SEC_C_motif"/>
</dbReference>
<dbReference type="Pfam" id="PF02810">
    <property type="entry name" value="SEC-C"/>
    <property type="match status" value="1"/>
</dbReference>
<protein>
    <submittedName>
        <fullName evidence="1">YecA family protein</fullName>
    </submittedName>
</protein>
<dbReference type="EMBL" id="JBHUGI010000032">
    <property type="protein sequence ID" value="MFD1928548.1"/>
    <property type="molecule type" value="Genomic_DNA"/>
</dbReference>
<dbReference type="Proteomes" id="UP001597218">
    <property type="component" value="Unassembled WGS sequence"/>
</dbReference>
<name>A0ABW4SGE2_9BACL</name>
<sequence length="329" mass="38432">MVGRNDRCPCGSGKKYKKCCESKEVVEVKDMHIEELERILQNFYESYPVRKDIPEYTELANKWKSSLQIAINEEMIEAIVLDEFFFHYRTDIWTGYLDKVSKKQMRSSILNVLETWRKPRIFIGEVIQVDSEYLILKSIFGNETIELRRESEKPVSLGANVYCFILPDGTSISNRFLAVSSLIFFPVDHQEVFKNFAKQYELESDKTLDTYWKDNSVLFWKNLGEDGFEGGEFTEFETGVLDHVMDFLEKNDRESDELLEMVEDYLVELQPNARKEVAIAAGAIRFGIDEGYFNPLDLTLKEIAEWFEVSTSSMNKYHKELMEYKGTKS</sequence>
<comment type="caution">
    <text evidence="1">The sequence shown here is derived from an EMBL/GenBank/DDBJ whole genome shotgun (WGS) entry which is preliminary data.</text>
</comment>
<reference evidence="2" key="1">
    <citation type="journal article" date="2019" name="Int. J. Syst. Evol. Microbiol.">
        <title>The Global Catalogue of Microorganisms (GCM) 10K type strain sequencing project: providing services to taxonomists for standard genome sequencing and annotation.</title>
        <authorList>
            <consortium name="The Broad Institute Genomics Platform"/>
            <consortium name="The Broad Institute Genome Sequencing Center for Infectious Disease"/>
            <person name="Wu L."/>
            <person name="Ma J."/>
        </authorList>
    </citation>
    <scope>NUCLEOTIDE SEQUENCE [LARGE SCALE GENOMIC DNA]</scope>
    <source>
        <strain evidence="2">CGMCC 4.7177</strain>
    </source>
</reference>